<reference evidence="2 3" key="1">
    <citation type="submission" date="2006-05" db="EMBL/GenBank/DDBJ databases">
        <authorList>
            <person name="King G."/>
            <person name="Ferriera S."/>
            <person name="Johnson J."/>
            <person name="Kravitz S."/>
            <person name="Beeson K."/>
            <person name="Sutton G."/>
            <person name="Rogers Y.-H."/>
            <person name="Friedman R."/>
            <person name="Frazier M."/>
            <person name="Venter J.C."/>
        </authorList>
    </citation>
    <scope>NUCLEOTIDE SEQUENCE [LARGE SCALE GENOMIC DNA]</scope>
    <source>
        <strain evidence="3">ATCC 25650 / DSM 13394 / JCM 20685 / NBRC 16684 / NCIMB 2208 / IAM 12614 / B1</strain>
    </source>
</reference>
<sequence length="361" mass="40690">MDDAVVYAQGSRAIGATIVHGADEDRFDLDAVLEFPRPMGWSISRVLDELHAAFEGFPDVQHIERCTRCVQLQFAFMHLDVTPMDPATEPRIERVGAIYHSPDNGNDELFDVNPYGFATWFNGSVSPPTLAFQKQLKDMREQIVQRDRFISTTFRADAEIEDLPVETHPLRDAPQVISLKLMKRFLNLRYAKRKEKRPISVYLSKVAAQVPLNLNGLCSQLEDLAAALAQRMVNAIETGVWPAERNPALLTENFNDRWPTSIQEMVMFRDDLEHLVYELQRARRSEFVEIRNIFRGLFGETVTESAVRSYLSQASNPTGQSRFQPGKGFVAAPALISPARTGAANAPKAVPHSFHPGRLKK</sequence>
<gene>
    <name evidence="2" type="ORF">SIAM614_15475</name>
</gene>
<evidence type="ECO:0000256" key="1">
    <source>
        <dbReference type="SAM" id="MobiDB-lite"/>
    </source>
</evidence>
<feature type="region of interest" description="Disordered" evidence="1">
    <location>
        <begin position="342"/>
        <end position="361"/>
    </location>
</feature>
<dbReference type="AlphaFoldDB" id="A0NTD0"/>
<proteinExistence type="predicted"/>
<name>A0NTD0_ROSAI</name>
<evidence type="ECO:0000313" key="2">
    <source>
        <dbReference type="EMBL" id="EAV44212.1"/>
    </source>
</evidence>
<comment type="caution">
    <text evidence="2">The sequence shown here is derived from an EMBL/GenBank/DDBJ whole genome shotgun (WGS) entry which is preliminary data.</text>
</comment>
<organism evidence="2 3">
    <name type="scientific">Roseibium aggregatum (strain ATCC 25650 / DSM 13394 / JCM 20685 / NBRC 16684 / NCIMB 2208 / IAM 12614 / B1)</name>
    <name type="common">Stappia aggregata</name>
    <dbReference type="NCBI Taxonomy" id="384765"/>
    <lineage>
        <taxon>Bacteria</taxon>
        <taxon>Pseudomonadati</taxon>
        <taxon>Pseudomonadota</taxon>
        <taxon>Alphaproteobacteria</taxon>
        <taxon>Hyphomicrobiales</taxon>
        <taxon>Stappiaceae</taxon>
        <taxon>Roseibium</taxon>
    </lineage>
</organism>
<dbReference type="eggNOG" id="ENOG502ZAFG">
    <property type="taxonomic scope" value="Bacteria"/>
</dbReference>
<dbReference type="Proteomes" id="UP000004848">
    <property type="component" value="Unassembled WGS sequence"/>
</dbReference>
<dbReference type="EMBL" id="AAUW01000007">
    <property type="protein sequence ID" value="EAV44212.1"/>
    <property type="molecule type" value="Genomic_DNA"/>
</dbReference>
<accession>A0NTD0</accession>
<evidence type="ECO:0000313" key="3">
    <source>
        <dbReference type="Proteomes" id="UP000004848"/>
    </source>
</evidence>
<protein>
    <recommendedName>
        <fullName evidence="4">Nucleotidyltransferase</fullName>
    </recommendedName>
</protein>
<evidence type="ECO:0008006" key="4">
    <source>
        <dbReference type="Google" id="ProtNLM"/>
    </source>
</evidence>